<evidence type="ECO:0000256" key="1">
    <source>
        <dbReference type="SAM" id="MobiDB-lite"/>
    </source>
</evidence>
<feature type="region of interest" description="Disordered" evidence="1">
    <location>
        <begin position="1"/>
        <end position="20"/>
    </location>
</feature>
<organism evidence="2 3">
    <name type="scientific">Paragonimus westermani</name>
    <dbReference type="NCBI Taxonomy" id="34504"/>
    <lineage>
        <taxon>Eukaryota</taxon>
        <taxon>Metazoa</taxon>
        <taxon>Spiralia</taxon>
        <taxon>Lophotrochozoa</taxon>
        <taxon>Platyhelminthes</taxon>
        <taxon>Trematoda</taxon>
        <taxon>Digenea</taxon>
        <taxon>Plagiorchiida</taxon>
        <taxon>Troglotremata</taxon>
        <taxon>Troglotrematidae</taxon>
        <taxon>Paragonimus</taxon>
    </lineage>
</organism>
<gene>
    <name evidence="2" type="ORF">P879_01029</name>
</gene>
<comment type="caution">
    <text evidence="2">The sequence shown here is derived from an EMBL/GenBank/DDBJ whole genome shotgun (WGS) entry which is preliminary data.</text>
</comment>
<dbReference type="OrthoDB" id="6226086at2759"/>
<evidence type="ECO:0000313" key="2">
    <source>
        <dbReference type="EMBL" id="KAF8570031.1"/>
    </source>
</evidence>
<dbReference type="Proteomes" id="UP000699462">
    <property type="component" value="Unassembled WGS sequence"/>
</dbReference>
<name>A0A8T0DTR5_9TREM</name>
<reference evidence="2 3" key="1">
    <citation type="submission" date="2019-07" db="EMBL/GenBank/DDBJ databases">
        <title>Annotation for the trematode Paragonimus westermani.</title>
        <authorList>
            <person name="Choi Y.-J."/>
        </authorList>
    </citation>
    <scope>NUCLEOTIDE SEQUENCE [LARGE SCALE GENOMIC DNA]</scope>
    <source>
        <strain evidence="2">180907_Pwestermani</strain>
    </source>
</reference>
<proteinExistence type="predicted"/>
<dbReference type="AlphaFoldDB" id="A0A8T0DTR5"/>
<accession>A0A8T0DTR5</accession>
<protein>
    <submittedName>
        <fullName evidence="2">Uncharacterized protein</fullName>
    </submittedName>
</protein>
<keyword evidence="3" id="KW-1185">Reference proteome</keyword>
<feature type="compositionally biased region" description="Polar residues" evidence="1">
    <location>
        <begin position="86"/>
        <end position="101"/>
    </location>
</feature>
<dbReference type="EMBL" id="JTDF01001435">
    <property type="protein sequence ID" value="KAF8570031.1"/>
    <property type="molecule type" value="Genomic_DNA"/>
</dbReference>
<sequence>MPNHTGHCSEDDTEDDTVPEKSILDVSRGLTTNRSFSDYSSSFSNPSLSAGVSQEPCTTVATLQRPETNANALMHEGETERRSRNGKLSQMTRLSNTSPNDTSRDTSMRSLAKRTLNIGLPGLQPASHKALFLFSEENAIRKYSKIIIEWGYPFN</sequence>
<feature type="region of interest" description="Disordered" evidence="1">
    <location>
        <begin position="73"/>
        <end position="106"/>
    </location>
</feature>
<evidence type="ECO:0000313" key="3">
    <source>
        <dbReference type="Proteomes" id="UP000699462"/>
    </source>
</evidence>